<dbReference type="Proteomes" id="UP000199408">
    <property type="component" value="Unassembled WGS sequence"/>
</dbReference>
<sequence length="45" mass="4972">MRTSSSALFGLGLVMAVDRLVFQPDRPISDVQQTLLGIVRRVART</sequence>
<proteinExistence type="predicted"/>
<dbReference type="EMBL" id="FMDN01000007">
    <property type="protein sequence ID" value="SCG53000.1"/>
    <property type="molecule type" value="Genomic_DNA"/>
</dbReference>
<name>A0A1C5I3V1_9ACTN</name>
<reference evidence="2" key="1">
    <citation type="submission" date="2016-06" db="EMBL/GenBank/DDBJ databases">
        <authorList>
            <person name="Varghese N."/>
        </authorList>
    </citation>
    <scope>NUCLEOTIDE SEQUENCE [LARGE SCALE GENOMIC DNA]</scope>
    <source>
        <strain evidence="2">DSM 43171</strain>
    </source>
</reference>
<organism evidence="1 2">
    <name type="scientific">Micromonospora halophytica</name>
    <dbReference type="NCBI Taxonomy" id="47864"/>
    <lineage>
        <taxon>Bacteria</taxon>
        <taxon>Bacillati</taxon>
        <taxon>Actinomycetota</taxon>
        <taxon>Actinomycetes</taxon>
        <taxon>Micromonosporales</taxon>
        <taxon>Micromonosporaceae</taxon>
        <taxon>Micromonospora</taxon>
    </lineage>
</organism>
<evidence type="ECO:0000313" key="2">
    <source>
        <dbReference type="Proteomes" id="UP000199408"/>
    </source>
</evidence>
<keyword evidence="2" id="KW-1185">Reference proteome</keyword>
<evidence type="ECO:0000313" key="1">
    <source>
        <dbReference type="EMBL" id="SCG53000.1"/>
    </source>
</evidence>
<dbReference type="STRING" id="47864.GA0070560_107250"/>
<dbReference type="RefSeq" id="WP_245675499.1">
    <property type="nucleotide sequence ID" value="NZ_FMDN01000007.1"/>
</dbReference>
<dbReference type="AlphaFoldDB" id="A0A1C5I3V1"/>
<accession>A0A1C5I3V1</accession>
<gene>
    <name evidence="1" type="ORF">GA0070560_107250</name>
</gene>
<protein>
    <submittedName>
        <fullName evidence="1">Uncharacterized protein</fullName>
    </submittedName>
</protein>